<dbReference type="PRINTS" id="PR01078">
    <property type="entry name" value="AMINACHANNEL"/>
</dbReference>
<dbReference type="GO" id="GO:0016020">
    <property type="term" value="C:membrane"/>
    <property type="evidence" value="ECO:0007669"/>
    <property type="project" value="UniProtKB-SubCell"/>
</dbReference>
<keyword evidence="11 13" id="KW-0739">Sodium transport</keyword>
<keyword evidence="10" id="KW-0325">Glycoprotein</keyword>
<dbReference type="InterPro" id="IPR001873">
    <property type="entry name" value="ENaC"/>
</dbReference>
<reference evidence="15" key="1">
    <citation type="journal article" date="2008" name="Nat. Genet.">
        <title>The Pristionchus pacificus genome provides a unique perspective on nematode lifestyle and parasitism.</title>
        <authorList>
            <person name="Dieterich C."/>
            <person name="Clifton S.W."/>
            <person name="Schuster L.N."/>
            <person name="Chinwalla A."/>
            <person name="Delehaunty K."/>
            <person name="Dinkelacker I."/>
            <person name="Fulton L."/>
            <person name="Fulton R."/>
            <person name="Godfrey J."/>
            <person name="Minx P."/>
            <person name="Mitreva M."/>
            <person name="Roeseler W."/>
            <person name="Tian H."/>
            <person name="Witte H."/>
            <person name="Yang S.P."/>
            <person name="Wilson R.K."/>
            <person name="Sommer R.J."/>
        </authorList>
    </citation>
    <scope>NUCLEOTIDE SEQUENCE [LARGE SCALE GENOMIC DNA]</scope>
    <source>
        <strain evidence="15">PS312</strain>
    </source>
</reference>
<sequence length="210" mass="23675">MSSHIILRVFCSTIMIFTLIQILVVCGCLIGFFIQIRTLISRYLSYQLEFKSRSFPVVTISHLNPCKRDALANASTYFNEMMAAYSLSSASSSFGFSAARNGARQAVRRERLRRNNLLKTSIQLTTRAADYLFELSNDSIVNGTTNYEDPAYSYNDLVASCTYNAGDCNSTYFSSVNDPKYGRCIQYFNFIEPCSRAGPLYGLTMTIRTE</sequence>
<evidence type="ECO:0000256" key="5">
    <source>
        <dbReference type="ARBA" id="ARBA00022692"/>
    </source>
</evidence>
<keyword evidence="5 13" id="KW-0812">Transmembrane</keyword>
<keyword evidence="8 13" id="KW-0406">Ion transport</keyword>
<evidence type="ECO:0000256" key="8">
    <source>
        <dbReference type="ARBA" id="ARBA00023065"/>
    </source>
</evidence>
<dbReference type="Pfam" id="PF00858">
    <property type="entry name" value="ASC"/>
    <property type="match status" value="1"/>
</dbReference>
<dbReference type="Proteomes" id="UP000005239">
    <property type="component" value="Unassembled WGS sequence"/>
</dbReference>
<keyword evidence="6" id="KW-1133">Transmembrane helix</keyword>
<organism evidence="14 15">
    <name type="scientific">Pristionchus pacificus</name>
    <name type="common">Parasitic nematode worm</name>
    <dbReference type="NCBI Taxonomy" id="54126"/>
    <lineage>
        <taxon>Eukaryota</taxon>
        <taxon>Metazoa</taxon>
        <taxon>Ecdysozoa</taxon>
        <taxon>Nematoda</taxon>
        <taxon>Chromadorea</taxon>
        <taxon>Rhabditida</taxon>
        <taxon>Rhabditina</taxon>
        <taxon>Diplogasteromorpha</taxon>
        <taxon>Diplogasteroidea</taxon>
        <taxon>Neodiplogasteridae</taxon>
        <taxon>Pristionchus</taxon>
    </lineage>
</organism>
<comment type="subcellular location">
    <subcellularLocation>
        <location evidence="1">Membrane</location>
        <topology evidence="1">Multi-pass membrane protein</topology>
    </subcellularLocation>
</comment>
<keyword evidence="9" id="KW-0472">Membrane</keyword>
<accession>A0A2A6C335</accession>
<evidence type="ECO:0000256" key="3">
    <source>
        <dbReference type="ARBA" id="ARBA00022448"/>
    </source>
</evidence>
<evidence type="ECO:0000256" key="6">
    <source>
        <dbReference type="ARBA" id="ARBA00022989"/>
    </source>
</evidence>
<keyword evidence="12 13" id="KW-0407">Ion channel</keyword>
<evidence type="ECO:0000256" key="7">
    <source>
        <dbReference type="ARBA" id="ARBA00023053"/>
    </source>
</evidence>
<keyword evidence="3 13" id="KW-0813">Transport</keyword>
<comment type="similarity">
    <text evidence="2 13">Belongs to the amiloride-sensitive sodium channel (TC 1.A.6) family.</text>
</comment>
<reference evidence="14" key="2">
    <citation type="submission" date="2022-06" db="UniProtKB">
        <authorList>
            <consortium name="EnsemblMetazoa"/>
        </authorList>
    </citation>
    <scope>IDENTIFICATION</scope>
    <source>
        <strain evidence="14">PS312</strain>
    </source>
</reference>
<dbReference type="GO" id="GO:0005272">
    <property type="term" value="F:sodium channel activity"/>
    <property type="evidence" value="ECO:0007669"/>
    <property type="project" value="UniProtKB-KW"/>
</dbReference>
<evidence type="ECO:0000256" key="12">
    <source>
        <dbReference type="ARBA" id="ARBA00023303"/>
    </source>
</evidence>
<evidence type="ECO:0000256" key="2">
    <source>
        <dbReference type="ARBA" id="ARBA00007193"/>
    </source>
</evidence>
<evidence type="ECO:0000256" key="13">
    <source>
        <dbReference type="RuleBase" id="RU000679"/>
    </source>
</evidence>
<protein>
    <submittedName>
        <fullName evidence="14">Ion channel</fullName>
    </submittedName>
</protein>
<evidence type="ECO:0000256" key="4">
    <source>
        <dbReference type="ARBA" id="ARBA00022461"/>
    </source>
</evidence>
<dbReference type="PANTHER" id="PTHR11690:SF153">
    <property type="entry name" value="AMILORIDE-SENSITIVE SODIUM CHANNEL"/>
    <property type="match status" value="1"/>
</dbReference>
<evidence type="ECO:0000256" key="9">
    <source>
        <dbReference type="ARBA" id="ARBA00023136"/>
    </source>
</evidence>
<evidence type="ECO:0000256" key="1">
    <source>
        <dbReference type="ARBA" id="ARBA00004141"/>
    </source>
</evidence>
<evidence type="ECO:0000313" key="15">
    <source>
        <dbReference type="Proteomes" id="UP000005239"/>
    </source>
</evidence>
<gene>
    <name evidence="14" type="primary">WBGene00091772</name>
</gene>
<accession>A0A8R1Y8A4</accession>
<dbReference type="AlphaFoldDB" id="A0A2A6C335"/>
<evidence type="ECO:0000256" key="11">
    <source>
        <dbReference type="ARBA" id="ARBA00023201"/>
    </source>
</evidence>
<name>A0A2A6C335_PRIPA</name>
<keyword evidence="4 13" id="KW-0894">Sodium channel</keyword>
<evidence type="ECO:0000256" key="10">
    <source>
        <dbReference type="ARBA" id="ARBA00023180"/>
    </source>
</evidence>
<keyword evidence="7" id="KW-0915">Sodium</keyword>
<keyword evidence="15" id="KW-1185">Reference proteome</keyword>
<dbReference type="EnsemblMetazoa" id="PPA02218.1">
    <property type="protein sequence ID" value="PPA02218.1"/>
    <property type="gene ID" value="WBGene00091772"/>
</dbReference>
<evidence type="ECO:0000313" key="14">
    <source>
        <dbReference type="EnsemblMetazoa" id="PPA02218.1"/>
    </source>
</evidence>
<proteinExistence type="inferred from homology"/>
<dbReference type="Gene3D" id="2.60.470.10">
    <property type="entry name" value="Acid-sensing ion channels like domains"/>
    <property type="match status" value="1"/>
</dbReference>
<dbReference type="OrthoDB" id="5874059at2759"/>
<dbReference type="PANTHER" id="PTHR11690">
    <property type="entry name" value="AMILORIDE-SENSITIVE SODIUM CHANNEL-RELATED"/>
    <property type="match status" value="1"/>
</dbReference>